<keyword evidence="1" id="KW-0472">Membrane</keyword>
<gene>
    <name evidence="3" type="ORF">AMD02_18305</name>
</gene>
<evidence type="ECO:0000259" key="2">
    <source>
        <dbReference type="Pfam" id="PF06713"/>
    </source>
</evidence>
<dbReference type="Pfam" id="PF06713">
    <property type="entry name" value="bPH_4"/>
    <property type="match status" value="1"/>
</dbReference>
<feature type="domain" description="Uncharacterized protein YyaB-like PH" evidence="2">
    <location>
        <begin position="58"/>
        <end position="135"/>
    </location>
</feature>
<organism evidence="3">
    <name type="scientific">Halalkalibacterium halodurans</name>
    <name type="common">Bacillus halodurans</name>
    <dbReference type="NCBI Taxonomy" id="86665"/>
    <lineage>
        <taxon>Bacteria</taxon>
        <taxon>Bacillati</taxon>
        <taxon>Bacillota</taxon>
        <taxon>Bacilli</taxon>
        <taxon>Bacillales</taxon>
        <taxon>Bacillaceae</taxon>
        <taxon>Halalkalibacterium (ex Joshi et al. 2022)</taxon>
    </lineage>
</organism>
<accession>A0A0M0KCJ8</accession>
<comment type="caution">
    <text evidence="3">The sequence shown here is derived from an EMBL/GenBank/DDBJ whole genome shotgun (WGS) entry which is preliminary data.</text>
</comment>
<dbReference type="EMBL" id="LILD01000010">
    <property type="protein sequence ID" value="KOO36550.1"/>
    <property type="molecule type" value="Genomic_DNA"/>
</dbReference>
<dbReference type="AlphaFoldDB" id="A0A0M0KCJ8"/>
<dbReference type="GO" id="GO:0030153">
    <property type="term" value="P:bacteriocin immunity"/>
    <property type="evidence" value="ECO:0007669"/>
    <property type="project" value="InterPro"/>
</dbReference>
<name>A0A0M0KCJ8_ALKHA</name>
<dbReference type="InterPro" id="IPR009589">
    <property type="entry name" value="PH_YyaB-like"/>
</dbReference>
<feature type="transmembrane region" description="Helical" evidence="1">
    <location>
        <begin position="12"/>
        <end position="31"/>
    </location>
</feature>
<keyword evidence="1" id="KW-1133">Transmembrane helix</keyword>
<evidence type="ECO:0000313" key="3">
    <source>
        <dbReference type="EMBL" id="KOO36550.1"/>
    </source>
</evidence>
<dbReference type="PATRIC" id="fig|136160.3.peg.3626"/>
<reference evidence="3" key="1">
    <citation type="submission" date="2015-08" db="EMBL/GenBank/DDBJ databases">
        <title>Complete DNA Sequence of Pseudomonas syringae pv. actinidiae, the Causal Agent of Kiwifruit Canker Disease.</title>
        <authorList>
            <person name="Rikkerink E.H.A."/>
            <person name="Fineran P.C."/>
        </authorList>
    </citation>
    <scope>NUCLEOTIDE SEQUENCE</scope>
    <source>
        <strain evidence="3">DSM 13666</strain>
    </source>
</reference>
<feature type="transmembrane region" description="Helical" evidence="1">
    <location>
        <begin position="37"/>
        <end position="55"/>
    </location>
</feature>
<proteinExistence type="predicted"/>
<keyword evidence="1" id="KW-0812">Transmembrane</keyword>
<protein>
    <recommendedName>
        <fullName evidence="2">Uncharacterized protein YyaB-like PH domain-containing protein</fullName>
    </recommendedName>
</protein>
<sequence>MVYHSKTDTFSITFIFLSIWIIGALSLFPFISSFSTIITMLTIFIISAGLIWWYATSIKYVFYKDYLVVKGGPFKSKIPYQSITRVSPTTEKFTGYRISSSDKGLELFYKSETYGSIKILPEDKMKFITDLKKRCPNAQIPQNQIFE</sequence>
<evidence type="ECO:0000256" key="1">
    <source>
        <dbReference type="SAM" id="Phobius"/>
    </source>
</evidence>